<dbReference type="Proteomes" id="UP001302652">
    <property type="component" value="Chromosome 1"/>
</dbReference>
<accession>A0ABZ0EU00</accession>
<dbReference type="EMBL" id="CP136513">
    <property type="protein sequence ID" value="WOD20606.1"/>
    <property type="molecule type" value="Genomic_DNA"/>
</dbReference>
<evidence type="ECO:0008006" key="3">
    <source>
        <dbReference type="Google" id="ProtNLM"/>
    </source>
</evidence>
<evidence type="ECO:0000313" key="2">
    <source>
        <dbReference type="Proteomes" id="UP001302652"/>
    </source>
</evidence>
<gene>
    <name evidence="1" type="ORF">RW095_31035</name>
</gene>
<evidence type="ECO:0000313" key="1">
    <source>
        <dbReference type="EMBL" id="WOD20606.1"/>
    </source>
</evidence>
<dbReference type="RefSeq" id="WP_317022511.1">
    <property type="nucleotide sequence ID" value="NZ_CP136513.1"/>
</dbReference>
<protein>
    <recommendedName>
        <fullName evidence="3">Secreted protein</fullName>
    </recommendedName>
</protein>
<reference evidence="1 2" key="1">
    <citation type="submission" date="2023-10" db="EMBL/GenBank/DDBJ databases">
        <title>Surface-active antibiotics is a multifunctional adaptation for post-fire microbes.</title>
        <authorList>
            <person name="Liu M.D."/>
            <person name="Du Y."/>
            <person name="Koupaei S.K."/>
            <person name="Kim N.R."/>
            <person name="Zhang W."/>
            <person name="Traxler M.F."/>
        </authorList>
    </citation>
    <scope>NUCLEOTIDE SEQUENCE [LARGE SCALE GENOMIC DNA]</scope>
    <source>
        <strain evidence="1 2">F3</strain>
    </source>
</reference>
<sequence>MTVAILRTQLLMVFVAPVIERRRRSFKHVHHRFVKVRALNGSLLADLLTLHELQMRSAPFHVVEKANRRMLESARALPADRADIHHAA</sequence>
<name>A0ABZ0EU00_9BURK</name>
<keyword evidence="2" id="KW-1185">Reference proteome</keyword>
<organism evidence="1 2">
    <name type="scientific">Paraburkholderia kirstenboschensis</name>
    <dbReference type="NCBI Taxonomy" id="1245436"/>
    <lineage>
        <taxon>Bacteria</taxon>
        <taxon>Pseudomonadati</taxon>
        <taxon>Pseudomonadota</taxon>
        <taxon>Betaproteobacteria</taxon>
        <taxon>Burkholderiales</taxon>
        <taxon>Burkholderiaceae</taxon>
        <taxon>Paraburkholderia</taxon>
    </lineage>
</organism>
<proteinExistence type="predicted"/>